<dbReference type="InterPro" id="IPR039425">
    <property type="entry name" value="RNA_pol_sigma-70-like"/>
</dbReference>
<gene>
    <name evidence="8" type="ORF">SAMN05660359_03081</name>
</gene>
<dbReference type="NCBIfam" id="TIGR02937">
    <property type="entry name" value="sigma70-ECF"/>
    <property type="match status" value="1"/>
</dbReference>
<dbReference type="RefSeq" id="WP_244274252.1">
    <property type="nucleotide sequence ID" value="NZ_FOWE01000007.1"/>
</dbReference>
<dbReference type="GO" id="GO:0016987">
    <property type="term" value="F:sigma factor activity"/>
    <property type="evidence" value="ECO:0007669"/>
    <property type="project" value="UniProtKB-KW"/>
</dbReference>
<protein>
    <submittedName>
        <fullName evidence="8">RNA polymerase sigma-70 factor, sigma-E family</fullName>
    </submittedName>
</protein>
<keyword evidence="4" id="KW-0238">DNA-binding</keyword>
<evidence type="ECO:0000256" key="2">
    <source>
        <dbReference type="ARBA" id="ARBA00023015"/>
    </source>
</evidence>
<dbReference type="SUPFAM" id="SSF88946">
    <property type="entry name" value="Sigma2 domain of RNA polymerase sigma factors"/>
    <property type="match status" value="1"/>
</dbReference>
<dbReference type="EMBL" id="FOWE01000007">
    <property type="protein sequence ID" value="SFO38734.1"/>
    <property type="molecule type" value="Genomic_DNA"/>
</dbReference>
<evidence type="ECO:0000259" key="7">
    <source>
        <dbReference type="Pfam" id="PF08281"/>
    </source>
</evidence>
<accession>A0A1I5GRP1</accession>
<name>A0A1I5GRP1_9ACTN</name>
<dbReference type="Pfam" id="PF08281">
    <property type="entry name" value="Sigma70_r4_2"/>
    <property type="match status" value="1"/>
</dbReference>
<dbReference type="Proteomes" id="UP000183642">
    <property type="component" value="Unassembled WGS sequence"/>
</dbReference>
<feature type="domain" description="RNA polymerase sigma-70 region 2" evidence="6">
    <location>
        <begin position="23"/>
        <end position="88"/>
    </location>
</feature>
<dbReference type="PANTHER" id="PTHR43133:SF50">
    <property type="entry name" value="ECF RNA POLYMERASE SIGMA FACTOR SIGM"/>
    <property type="match status" value="1"/>
</dbReference>
<organism evidence="8 9">
    <name type="scientific">Geodermatophilus obscurus</name>
    <dbReference type="NCBI Taxonomy" id="1861"/>
    <lineage>
        <taxon>Bacteria</taxon>
        <taxon>Bacillati</taxon>
        <taxon>Actinomycetota</taxon>
        <taxon>Actinomycetes</taxon>
        <taxon>Geodermatophilales</taxon>
        <taxon>Geodermatophilaceae</taxon>
        <taxon>Geodermatophilus</taxon>
    </lineage>
</organism>
<dbReference type="SUPFAM" id="SSF88659">
    <property type="entry name" value="Sigma3 and sigma4 domains of RNA polymerase sigma factors"/>
    <property type="match status" value="1"/>
</dbReference>
<keyword evidence="3" id="KW-0731">Sigma factor</keyword>
<evidence type="ECO:0000256" key="4">
    <source>
        <dbReference type="ARBA" id="ARBA00023125"/>
    </source>
</evidence>
<evidence type="ECO:0000256" key="1">
    <source>
        <dbReference type="ARBA" id="ARBA00010641"/>
    </source>
</evidence>
<comment type="similarity">
    <text evidence="1">Belongs to the sigma-70 factor family. ECF subfamily.</text>
</comment>
<dbReference type="InterPro" id="IPR013324">
    <property type="entry name" value="RNA_pol_sigma_r3/r4-like"/>
</dbReference>
<dbReference type="InterPro" id="IPR007627">
    <property type="entry name" value="RNA_pol_sigma70_r2"/>
</dbReference>
<dbReference type="NCBIfam" id="TIGR02983">
    <property type="entry name" value="SigE-fam_strep"/>
    <property type="match status" value="1"/>
</dbReference>
<sequence length="180" mass="19835">MYQVGGEGSTVSAPDDAGFREFVTRQRSALLRTAYLLTGDHGQAEDLVQTALLKTYRHWTRVAGRGDPSAYVRRVLVTTATSWRRRLSSTEQVVEAVPDRGYDDLPPERSAAVVRALRDLPPRMRAVVVLRYYEDHSEAVTAELLGCSVGTVKTQASRALSRLRVALADRPSTCTTGELS</sequence>
<dbReference type="GO" id="GO:0006352">
    <property type="term" value="P:DNA-templated transcription initiation"/>
    <property type="evidence" value="ECO:0007669"/>
    <property type="project" value="InterPro"/>
</dbReference>
<dbReference type="Pfam" id="PF04542">
    <property type="entry name" value="Sigma70_r2"/>
    <property type="match status" value="1"/>
</dbReference>
<evidence type="ECO:0000256" key="3">
    <source>
        <dbReference type="ARBA" id="ARBA00023082"/>
    </source>
</evidence>
<evidence type="ECO:0000259" key="6">
    <source>
        <dbReference type="Pfam" id="PF04542"/>
    </source>
</evidence>
<dbReference type="Gene3D" id="1.10.10.10">
    <property type="entry name" value="Winged helix-like DNA-binding domain superfamily/Winged helix DNA-binding domain"/>
    <property type="match status" value="1"/>
</dbReference>
<dbReference type="CDD" id="cd06171">
    <property type="entry name" value="Sigma70_r4"/>
    <property type="match status" value="1"/>
</dbReference>
<keyword evidence="9" id="KW-1185">Reference proteome</keyword>
<evidence type="ECO:0000256" key="5">
    <source>
        <dbReference type="ARBA" id="ARBA00023163"/>
    </source>
</evidence>
<dbReference type="InterPro" id="IPR014284">
    <property type="entry name" value="RNA_pol_sigma-70_dom"/>
</dbReference>
<dbReference type="InterPro" id="IPR013249">
    <property type="entry name" value="RNA_pol_sigma70_r4_t2"/>
</dbReference>
<keyword evidence="2" id="KW-0805">Transcription regulation</keyword>
<evidence type="ECO:0000313" key="9">
    <source>
        <dbReference type="Proteomes" id="UP000183642"/>
    </source>
</evidence>
<feature type="domain" description="RNA polymerase sigma factor 70 region 4 type 2" evidence="7">
    <location>
        <begin position="112"/>
        <end position="163"/>
    </location>
</feature>
<dbReference type="InterPro" id="IPR013325">
    <property type="entry name" value="RNA_pol_sigma_r2"/>
</dbReference>
<proteinExistence type="inferred from homology"/>
<dbReference type="PANTHER" id="PTHR43133">
    <property type="entry name" value="RNA POLYMERASE ECF-TYPE SIGMA FACTO"/>
    <property type="match status" value="1"/>
</dbReference>
<dbReference type="InterPro" id="IPR014325">
    <property type="entry name" value="RNA_pol_sigma-E_actinobac"/>
</dbReference>
<reference evidence="9" key="1">
    <citation type="submission" date="2016-10" db="EMBL/GenBank/DDBJ databases">
        <authorList>
            <person name="Varghese N."/>
            <person name="Submissions S."/>
        </authorList>
    </citation>
    <scope>NUCLEOTIDE SEQUENCE [LARGE SCALE GENOMIC DNA]</scope>
    <source>
        <strain evidence="9">DSM 43161</strain>
    </source>
</reference>
<keyword evidence="5" id="KW-0804">Transcription</keyword>
<dbReference type="AlphaFoldDB" id="A0A1I5GRP1"/>
<evidence type="ECO:0000313" key="8">
    <source>
        <dbReference type="EMBL" id="SFO38734.1"/>
    </source>
</evidence>
<dbReference type="InterPro" id="IPR036388">
    <property type="entry name" value="WH-like_DNA-bd_sf"/>
</dbReference>
<dbReference type="GO" id="GO:0003677">
    <property type="term" value="F:DNA binding"/>
    <property type="evidence" value="ECO:0007669"/>
    <property type="project" value="UniProtKB-KW"/>
</dbReference>
<dbReference type="Gene3D" id="1.10.1740.10">
    <property type="match status" value="1"/>
</dbReference>